<dbReference type="Gene3D" id="3.40.525.10">
    <property type="entry name" value="CRAL-TRIO lipid binding domain"/>
    <property type="match status" value="1"/>
</dbReference>
<protein>
    <recommendedName>
        <fullName evidence="4">Gnk2-homologous domain-containing protein</fullName>
    </recommendedName>
</protein>
<dbReference type="Gene3D" id="3.30.430.20">
    <property type="entry name" value="Gnk2 domain, C-X8-C-X2-C motif"/>
    <property type="match status" value="1"/>
</dbReference>
<dbReference type="Proteomes" id="UP000306102">
    <property type="component" value="Unassembled WGS sequence"/>
</dbReference>
<dbReference type="Gene3D" id="1.10.8.20">
    <property type="entry name" value="N-terminal domain of phosphatidylinositol transfer protein sec14p"/>
    <property type="match status" value="1"/>
</dbReference>
<dbReference type="PANTHER" id="PTHR45657">
    <property type="entry name" value="CRAL-TRIO DOMAIN-CONTAINING PROTEIN YKL091C-RELATED"/>
    <property type="match status" value="1"/>
</dbReference>
<organism evidence="5 6">
    <name type="scientific">Camellia sinensis var. sinensis</name>
    <name type="common">China tea</name>
    <dbReference type="NCBI Taxonomy" id="542762"/>
    <lineage>
        <taxon>Eukaryota</taxon>
        <taxon>Viridiplantae</taxon>
        <taxon>Streptophyta</taxon>
        <taxon>Embryophyta</taxon>
        <taxon>Tracheophyta</taxon>
        <taxon>Spermatophyta</taxon>
        <taxon>Magnoliopsida</taxon>
        <taxon>eudicotyledons</taxon>
        <taxon>Gunneridae</taxon>
        <taxon>Pentapetalae</taxon>
        <taxon>asterids</taxon>
        <taxon>Ericales</taxon>
        <taxon>Theaceae</taxon>
        <taxon>Camellia</taxon>
    </lineage>
</organism>
<name>A0A4S4D2K1_CAMSN</name>
<dbReference type="EMBL" id="SDRB02012938">
    <property type="protein sequence ID" value="THF96388.1"/>
    <property type="molecule type" value="Genomic_DNA"/>
</dbReference>
<evidence type="ECO:0000259" key="4">
    <source>
        <dbReference type="PROSITE" id="PS51473"/>
    </source>
</evidence>
<dbReference type="InterPro" id="IPR051026">
    <property type="entry name" value="PI/PC_transfer"/>
</dbReference>
<dbReference type="InterPro" id="IPR038408">
    <property type="entry name" value="GNK2_sf"/>
</dbReference>
<gene>
    <name evidence="5" type="ORF">TEA_026380</name>
</gene>
<dbReference type="PROSITE" id="PS51473">
    <property type="entry name" value="GNK2"/>
    <property type="match status" value="1"/>
</dbReference>
<dbReference type="InterPro" id="IPR036865">
    <property type="entry name" value="CRAL-TRIO_dom_sf"/>
</dbReference>
<evidence type="ECO:0000313" key="6">
    <source>
        <dbReference type="Proteomes" id="UP000306102"/>
    </source>
</evidence>
<accession>A0A4S4D2K1</accession>
<keyword evidence="3" id="KW-0677">Repeat</keyword>
<evidence type="ECO:0000256" key="2">
    <source>
        <dbReference type="ARBA" id="ARBA00022729"/>
    </source>
</evidence>
<proteinExistence type="predicted"/>
<feature type="domain" description="Gnk2-homologous" evidence="4">
    <location>
        <begin position="1"/>
        <end position="101"/>
    </location>
</feature>
<comment type="subcellular location">
    <subcellularLocation>
        <location evidence="1">Endomembrane system</location>
        <topology evidence="1">Peripheral membrane protein</topology>
    </subcellularLocation>
</comment>
<evidence type="ECO:0000313" key="5">
    <source>
        <dbReference type="EMBL" id="THF96388.1"/>
    </source>
</evidence>
<dbReference type="InterPro" id="IPR036273">
    <property type="entry name" value="CRAL/TRIO_N_dom_sf"/>
</dbReference>
<dbReference type="STRING" id="542762.A0A4S4D2K1"/>
<dbReference type="InterPro" id="IPR002902">
    <property type="entry name" value="GNK2"/>
</dbReference>
<dbReference type="AlphaFoldDB" id="A0A4S4D2K1"/>
<dbReference type="SUPFAM" id="SSF46938">
    <property type="entry name" value="CRAL/TRIO N-terminal domain"/>
    <property type="match status" value="1"/>
</dbReference>
<reference evidence="5 6" key="1">
    <citation type="journal article" date="2018" name="Proc. Natl. Acad. Sci. U.S.A.">
        <title>Draft genome sequence of Camellia sinensis var. sinensis provides insights into the evolution of the tea genome and tea quality.</title>
        <authorList>
            <person name="Wei C."/>
            <person name="Yang H."/>
            <person name="Wang S."/>
            <person name="Zhao J."/>
            <person name="Liu C."/>
            <person name="Gao L."/>
            <person name="Xia E."/>
            <person name="Lu Y."/>
            <person name="Tai Y."/>
            <person name="She G."/>
            <person name="Sun J."/>
            <person name="Cao H."/>
            <person name="Tong W."/>
            <person name="Gao Q."/>
            <person name="Li Y."/>
            <person name="Deng W."/>
            <person name="Jiang X."/>
            <person name="Wang W."/>
            <person name="Chen Q."/>
            <person name="Zhang S."/>
            <person name="Li H."/>
            <person name="Wu J."/>
            <person name="Wang P."/>
            <person name="Li P."/>
            <person name="Shi C."/>
            <person name="Zheng F."/>
            <person name="Jian J."/>
            <person name="Huang B."/>
            <person name="Shan D."/>
            <person name="Shi M."/>
            <person name="Fang C."/>
            <person name="Yue Y."/>
            <person name="Li F."/>
            <person name="Li D."/>
            <person name="Wei S."/>
            <person name="Han B."/>
            <person name="Jiang C."/>
            <person name="Yin Y."/>
            <person name="Xia T."/>
            <person name="Zhang Z."/>
            <person name="Bennetzen J.L."/>
            <person name="Zhao S."/>
            <person name="Wan X."/>
        </authorList>
    </citation>
    <scope>NUCLEOTIDE SEQUENCE [LARGE SCALE GENOMIC DNA]</scope>
    <source>
        <strain evidence="6">cv. Shuchazao</strain>
        <tissue evidence="5">Leaf</tissue>
    </source>
</reference>
<dbReference type="PANTHER" id="PTHR45657:SF5">
    <property type="entry name" value="PHOSPHATIDYLINOSITOL_PHOSPHATIDYLCHOLINE TRANSFER PROTEIN SFH6"/>
    <property type="match status" value="1"/>
</dbReference>
<keyword evidence="2" id="KW-0732">Signal</keyword>
<evidence type="ECO:0000256" key="3">
    <source>
        <dbReference type="ARBA" id="ARBA00022737"/>
    </source>
</evidence>
<sequence>MGVTTDTGFDDAVVVPKGVAFMAGIASMAPNKPRMVEMSVLDVGQSGKRYRMTQCRRDLSRFDCGKCLDDQLVSFRYSVEDKRGWEIYGMSCNMWFLKARKFDIEKAKHMWAEMLQWRKDFGVDTIMELNEVLKYYPHGNHGVDREGRLVYIERLGKVDPNKLKQVITMDRYIKHHVREFEKNFAIKFLAGTVAAKRHIEMFKGWYVASCVFLILTC</sequence>
<dbReference type="CDD" id="cd23509">
    <property type="entry name" value="Gnk2-like"/>
    <property type="match status" value="1"/>
</dbReference>
<keyword evidence="6" id="KW-1185">Reference proteome</keyword>
<comment type="caution">
    <text evidence="5">The sequence shown here is derived from an EMBL/GenBank/DDBJ whole genome shotgun (WGS) entry which is preliminary data.</text>
</comment>
<evidence type="ECO:0000256" key="1">
    <source>
        <dbReference type="ARBA" id="ARBA00004184"/>
    </source>
</evidence>
<dbReference type="SUPFAM" id="SSF52087">
    <property type="entry name" value="CRAL/TRIO domain"/>
    <property type="match status" value="1"/>
</dbReference>
<dbReference type="GO" id="GO:0012505">
    <property type="term" value="C:endomembrane system"/>
    <property type="evidence" value="ECO:0007669"/>
    <property type="project" value="UniProtKB-SubCell"/>
</dbReference>